<reference evidence="3 4" key="1">
    <citation type="submission" date="2022-06" db="EMBL/GenBank/DDBJ databases">
        <title>Actinoplanes abujensis sp. nov., isolated from Nigerian arid soil.</title>
        <authorList>
            <person name="Ding P."/>
        </authorList>
    </citation>
    <scope>NUCLEOTIDE SEQUENCE [LARGE SCALE GENOMIC DNA]</scope>
    <source>
        <strain evidence="4">TRM88002</strain>
    </source>
</reference>
<organism evidence="3 4">
    <name type="scientific">Paractinoplanes hotanensis</name>
    <dbReference type="NCBI Taxonomy" id="2906497"/>
    <lineage>
        <taxon>Bacteria</taxon>
        <taxon>Bacillati</taxon>
        <taxon>Actinomycetota</taxon>
        <taxon>Actinomycetes</taxon>
        <taxon>Micromonosporales</taxon>
        <taxon>Micromonosporaceae</taxon>
        <taxon>Paractinoplanes</taxon>
    </lineage>
</organism>
<dbReference type="EMBL" id="JAMQOL010000015">
    <property type="protein sequence ID" value="MCM4078325.1"/>
    <property type="molecule type" value="Genomic_DNA"/>
</dbReference>
<evidence type="ECO:0000259" key="2">
    <source>
        <dbReference type="Pfam" id="PF01494"/>
    </source>
</evidence>
<evidence type="ECO:0000256" key="1">
    <source>
        <dbReference type="SAM" id="MobiDB-lite"/>
    </source>
</evidence>
<accession>A0ABT0XX08</accession>
<dbReference type="SUPFAM" id="SSF51905">
    <property type="entry name" value="FAD/NAD(P)-binding domain"/>
    <property type="match status" value="1"/>
</dbReference>
<comment type="caution">
    <text evidence="3">The sequence shown here is derived from an EMBL/GenBank/DDBJ whole genome shotgun (WGS) entry which is preliminary data.</text>
</comment>
<dbReference type="RefSeq" id="WP_251798165.1">
    <property type="nucleotide sequence ID" value="NZ_JAMQOL010000015.1"/>
</dbReference>
<gene>
    <name evidence="3" type="ORF">LXN57_12190</name>
</gene>
<dbReference type="PANTHER" id="PTHR43422:SF3">
    <property type="entry name" value="THIAMINE THIAZOLE SYNTHASE"/>
    <property type="match status" value="1"/>
</dbReference>
<keyword evidence="4" id="KW-1185">Reference proteome</keyword>
<feature type="region of interest" description="Disordered" evidence="1">
    <location>
        <begin position="436"/>
        <end position="475"/>
    </location>
</feature>
<dbReference type="PANTHER" id="PTHR43422">
    <property type="entry name" value="THIAMINE THIAZOLE SYNTHASE"/>
    <property type="match status" value="1"/>
</dbReference>
<protein>
    <recommendedName>
        <fullName evidence="2">FAD-binding domain-containing protein</fullName>
    </recommendedName>
</protein>
<dbReference type="Pfam" id="PF01494">
    <property type="entry name" value="FAD_binding_3"/>
    <property type="match status" value="1"/>
</dbReference>
<feature type="domain" description="FAD-binding" evidence="2">
    <location>
        <begin position="10"/>
        <end position="339"/>
    </location>
</feature>
<name>A0ABT0XX08_9ACTN</name>
<dbReference type="Gene3D" id="3.50.50.60">
    <property type="entry name" value="FAD/NAD(P)-binding domain"/>
    <property type="match status" value="1"/>
</dbReference>
<sequence>MDKRRGGRAIVIGASVAGLVTARVLSDHFDRVTILERDRLPDEAVVRRGVPQGRHAHVLLTAGQQLLNLWFPRLAEDLLAGGAVPFRTRDVLWHQGGAYWVRPDPGHPGMSMSRPLLERAIRRQLLLERPNVSIADDVAVDGLILDADRVVGVRSDAAEHRADLVVGCTGRNTRFLDHLANAGYPAPEISAVPIDVAYGTRLMRRRPDRRDDVPAFILGDPAGVHRMGTALPVEGDRWIVTLGAAPGEALPTDPGEFEEFARALPAPVLADILTRSQALGPVLVQGLATSQRRHVERLRRTPAGFVVLGDAICSVNPIYGQGMSTAAMQARALGQAIERHGRTSPSLPRDFYRRAAKAVDMPWRMAAGPAFTGHRSGIAGTIGAEIVDRYFGRVIQACHTSVPVARRMVRVQNLMARPAALMTPAMIVRVLLSSRRSPVEGDNRPATDGAMAGRRRRPGPGTGSGRQDQARNSSI</sequence>
<dbReference type="Proteomes" id="UP001523216">
    <property type="component" value="Unassembled WGS sequence"/>
</dbReference>
<dbReference type="InterPro" id="IPR036188">
    <property type="entry name" value="FAD/NAD-bd_sf"/>
</dbReference>
<evidence type="ECO:0000313" key="4">
    <source>
        <dbReference type="Proteomes" id="UP001523216"/>
    </source>
</evidence>
<dbReference type="InterPro" id="IPR002938">
    <property type="entry name" value="FAD-bd"/>
</dbReference>
<evidence type="ECO:0000313" key="3">
    <source>
        <dbReference type="EMBL" id="MCM4078325.1"/>
    </source>
</evidence>
<proteinExistence type="predicted"/>